<dbReference type="EMBL" id="CAJVQB010022531">
    <property type="protein sequence ID" value="CAG8799849.1"/>
    <property type="molecule type" value="Genomic_DNA"/>
</dbReference>
<evidence type="ECO:0000313" key="2">
    <source>
        <dbReference type="EMBL" id="CAG8799849.1"/>
    </source>
</evidence>
<gene>
    <name evidence="2" type="ORF">GMARGA_LOCUS22862</name>
</gene>
<name>A0ABN7VUZ7_GIGMA</name>
<feature type="transmembrane region" description="Helical" evidence="1">
    <location>
        <begin position="497"/>
        <end position="520"/>
    </location>
</feature>
<keyword evidence="1" id="KW-0472">Membrane</keyword>
<keyword evidence="3" id="KW-1185">Reference proteome</keyword>
<proteinExistence type="predicted"/>
<protein>
    <submittedName>
        <fullName evidence="2">22832_t:CDS:1</fullName>
    </submittedName>
</protein>
<keyword evidence="1" id="KW-1133">Transmembrane helix</keyword>
<sequence>MSVFKDILAKIREPRPNRVMVILGICVLILLLIFILASQETFEIDSRAAIGISMLITHVIVYSITLIFSALFKWSMSSWFSKAKFANDDEKNAFKKIAESSQETGIITAYKRSSLFKSLLKCKFSWKNLFGIIGIIAALTEMLAIGLGFAIGLEFAITTNTIPTKSISMIDHKFNQDPLTPCDPKENIPCTLQNKFRLLWVQEAADIMLNGISDRLSRNWGDENSGRLIIMVAAADNNADVVYKTVKATKGSTIPVFGITTQCGESVDSCSTNYRTINITGQKNLTDLLKTDPDLENRWIAEVTKLEQDDIDETTKITINFVKILNSKYKGDNCTPTTTGNYQLCYPNNSMNITCSTSIRVKKVKEVNAICHNDGDAACGTQGYNTEACNNKSNYSRPKPIYDYYIHRSLAMYGGHLLMPQCADNNHNKGCLDNEIDLNHADKVQQKFVELLRGIIASGVMVRRHLLSGNGSYAPYDVYVEKDLDITYVKITFEEGYLITVLVMLTLCCIGLLVWSFWSWKSDYSYDEKQLVDRPHIDNNDPPA</sequence>
<evidence type="ECO:0000313" key="3">
    <source>
        <dbReference type="Proteomes" id="UP000789901"/>
    </source>
</evidence>
<dbReference type="Proteomes" id="UP000789901">
    <property type="component" value="Unassembled WGS sequence"/>
</dbReference>
<feature type="transmembrane region" description="Helical" evidence="1">
    <location>
        <begin position="49"/>
        <end position="72"/>
    </location>
</feature>
<evidence type="ECO:0000256" key="1">
    <source>
        <dbReference type="SAM" id="Phobius"/>
    </source>
</evidence>
<reference evidence="2 3" key="1">
    <citation type="submission" date="2021-06" db="EMBL/GenBank/DDBJ databases">
        <authorList>
            <person name="Kallberg Y."/>
            <person name="Tangrot J."/>
            <person name="Rosling A."/>
        </authorList>
    </citation>
    <scope>NUCLEOTIDE SEQUENCE [LARGE SCALE GENOMIC DNA]</scope>
    <source>
        <strain evidence="2 3">120-4 pot B 10/14</strain>
    </source>
</reference>
<accession>A0ABN7VUZ7</accession>
<comment type="caution">
    <text evidence="2">The sequence shown here is derived from an EMBL/GenBank/DDBJ whole genome shotgun (WGS) entry which is preliminary data.</text>
</comment>
<feature type="transmembrane region" description="Helical" evidence="1">
    <location>
        <begin position="20"/>
        <end position="37"/>
    </location>
</feature>
<organism evidence="2 3">
    <name type="scientific">Gigaspora margarita</name>
    <dbReference type="NCBI Taxonomy" id="4874"/>
    <lineage>
        <taxon>Eukaryota</taxon>
        <taxon>Fungi</taxon>
        <taxon>Fungi incertae sedis</taxon>
        <taxon>Mucoromycota</taxon>
        <taxon>Glomeromycotina</taxon>
        <taxon>Glomeromycetes</taxon>
        <taxon>Diversisporales</taxon>
        <taxon>Gigasporaceae</taxon>
        <taxon>Gigaspora</taxon>
    </lineage>
</organism>
<feature type="transmembrane region" description="Helical" evidence="1">
    <location>
        <begin position="129"/>
        <end position="153"/>
    </location>
</feature>
<keyword evidence="1" id="KW-0812">Transmembrane</keyword>